<name>A0AAP2GQJ9_9BACT</name>
<comment type="caution">
    <text evidence="2">The sequence shown here is derived from an EMBL/GenBank/DDBJ whole genome shotgun (WGS) entry which is preliminary data.</text>
</comment>
<evidence type="ECO:0000259" key="1">
    <source>
        <dbReference type="Pfam" id="PF05226"/>
    </source>
</evidence>
<sequence length="268" mass="30379">MRTRLLLILLGLGSVFCRGQSHKNIVLLTVRNDRSELIDVVRFLNANNPRLTCVNVDLFECDQRRPHDPFPNDEDHFDSLAERSVMYPSEGEKQLSRELNASRSLLMLSEVRPVGKEDYANVSVCGFLHPDNVTSGFINLIGDERIANQVKEFQVSIHDFFTEKEIYHFSVNVALALNAEKTQAFIKSHNDTVEIDFDRERKFDTYSFDDFAENKVSGKVLTGKVLIIGVSQPGDYFLVRKGKNKNAALKKMSTSEIFANIACQIIGE</sequence>
<dbReference type="AlphaFoldDB" id="A0AAP2GQJ9"/>
<evidence type="ECO:0000313" key="2">
    <source>
        <dbReference type="EMBL" id="MBT1699010.1"/>
    </source>
</evidence>
<dbReference type="Pfam" id="PF05226">
    <property type="entry name" value="CHASE2"/>
    <property type="match status" value="1"/>
</dbReference>
<proteinExistence type="predicted"/>
<reference evidence="2 3" key="1">
    <citation type="submission" date="2021-05" db="EMBL/GenBank/DDBJ databases">
        <title>A Polyphasic approach of four new species of the genus Ohtaekwangia: Ohtaekwangia histidinii sp. nov., Ohtaekwangia cretensis sp. nov., Ohtaekwangia indiensis sp. nov., Ohtaekwangia reichenbachii sp. nov. from diverse environment.</title>
        <authorList>
            <person name="Octaviana S."/>
        </authorList>
    </citation>
    <scope>NUCLEOTIDE SEQUENCE [LARGE SCALE GENOMIC DNA]</scope>
    <source>
        <strain evidence="2 3">PWU4</strain>
    </source>
</reference>
<dbReference type="Proteomes" id="UP001319200">
    <property type="component" value="Unassembled WGS sequence"/>
</dbReference>
<keyword evidence="3" id="KW-1185">Reference proteome</keyword>
<organism evidence="2 3">
    <name type="scientific">Chryseosolibacter histidini</name>
    <dbReference type="NCBI Taxonomy" id="2782349"/>
    <lineage>
        <taxon>Bacteria</taxon>
        <taxon>Pseudomonadati</taxon>
        <taxon>Bacteroidota</taxon>
        <taxon>Cytophagia</taxon>
        <taxon>Cytophagales</taxon>
        <taxon>Chryseotaleaceae</taxon>
        <taxon>Chryseosolibacter</taxon>
    </lineage>
</organism>
<accession>A0AAP2GQJ9</accession>
<dbReference type="RefSeq" id="WP_254166291.1">
    <property type="nucleotide sequence ID" value="NZ_JAHESF010000020.1"/>
</dbReference>
<gene>
    <name evidence="2" type="ORF">KK083_19100</name>
</gene>
<feature type="domain" description="CHASE2" evidence="1">
    <location>
        <begin position="33"/>
        <end position="266"/>
    </location>
</feature>
<dbReference type="EMBL" id="JAHESF010000020">
    <property type="protein sequence ID" value="MBT1699010.1"/>
    <property type="molecule type" value="Genomic_DNA"/>
</dbReference>
<dbReference type="InterPro" id="IPR007890">
    <property type="entry name" value="CHASE2"/>
</dbReference>
<protein>
    <submittedName>
        <fullName evidence="2">CHASE2 domain-containing protein</fullName>
    </submittedName>
</protein>
<evidence type="ECO:0000313" key="3">
    <source>
        <dbReference type="Proteomes" id="UP001319200"/>
    </source>
</evidence>